<feature type="domain" description="IrrE N-terminal-like" evidence="3">
    <location>
        <begin position="43"/>
        <end position="164"/>
    </location>
</feature>
<dbReference type="PANTHER" id="PTHR43236">
    <property type="entry name" value="ANTITOXIN HIGA1"/>
    <property type="match status" value="1"/>
</dbReference>
<dbReference type="OrthoDB" id="9796786at2"/>
<gene>
    <name evidence="4" type="ORF">POT9AD_2373</name>
</gene>
<keyword evidence="1" id="KW-0646">Protease inhibitor</keyword>
<dbReference type="InterPro" id="IPR010359">
    <property type="entry name" value="IrrE_HExxH"/>
</dbReference>
<evidence type="ECO:0000313" key="4">
    <source>
        <dbReference type="EMBL" id="VDN63348.1"/>
    </source>
</evidence>
<protein>
    <recommendedName>
        <fullName evidence="3">IrrE N-terminal-like domain-containing protein</fullName>
    </recommendedName>
</protein>
<dbReference type="Gene3D" id="1.10.10.2910">
    <property type="match status" value="1"/>
</dbReference>
<dbReference type="InterPro" id="IPR036331">
    <property type="entry name" value="Chagasin-like_sf"/>
</dbReference>
<dbReference type="InterPro" id="IPR052345">
    <property type="entry name" value="Rad_response_metalloprotease"/>
</dbReference>
<proteinExistence type="predicted"/>
<evidence type="ECO:0000256" key="2">
    <source>
        <dbReference type="ARBA" id="ARBA00022704"/>
    </source>
</evidence>
<evidence type="ECO:0000259" key="3">
    <source>
        <dbReference type="Pfam" id="PF06114"/>
    </source>
</evidence>
<organism evidence="4">
    <name type="scientific">Ectopseudomonas oleovorans</name>
    <name type="common">Pseudomonas oleovorans</name>
    <dbReference type="NCBI Taxonomy" id="301"/>
    <lineage>
        <taxon>Bacteria</taxon>
        <taxon>Pseudomonadati</taxon>
        <taxon>Pseudomonadota</taxon>
        <taxon>Gammaproteobacteria</taxon>
        <taxon>Pseudomonadales</taxon>
        <taxon>Pseudomonadaceae</taxon>
        <taxon>Ectopseudomonas</taxon>
    </lineage>
</organism>
<evidence type="ECO:0000256" key="1">
    <source>
        <dbReference type="ARBA" id="ARBA00022690"/>
    </source>
</evidence>
<sequence>MNYRQMALQVASRAAEVVDASGAMERIEQQGYTRVDPFQIAANSGVMVMLRPMEKLLGAFVGETNPGILVNVDRPAGLVHMTCAHELGHFFLGHGSTADQQLDYGSSAARIEQEADLFGYNLLAPRQVMANVMRRKRWTRKSLMQPSILYQLSLRMGVSYEALAWSLNRYGLIDDNTVQELLKVPRSAIKQAVFGGKLPDPKKEVWLLDEDDKTSILEPRPQDQIVVRLKSHASSGYLWHVESMEAAEQEGFQLEPLTIPSVHRQGDPLHFGSPETMDYLLTGGRRLSGRPVDFLLAERMPWVEGELPFDTFSSKAHFEVLETGLTAYARKRLLEAAAS</sequence>
<dbReference type="EMBL" id="LR130779">
    <property type="protein sequence ID" value="VDN63348.1"/>
    <property type="molecule type" value="Genomic_DNA"/>
</dbReference>
<keyword evidence="2" id="KW-0789">Thiol protease inhibitor</keyword>
<dbReference type="SUPFAM" id="SSF141066">
    <property type="entry name" value="ICP-like"/>
    <property type="match status" value="1"/>
</dbReference>
<dbReference type="Pfam" id="PF06114">
    <property type="entry name" value="Peptidase_M78"/>
    <property type="match status" value="1"/>
</dbReference>
<reference evidence="4" key="1">
    <citation type="submission" date="2018-11" db="EMBL/GenBank/DDBJ databases">
        <authorList>
            <consortium name="Genoscope - CEA"/>
            <person name="William W."/>
        </authorList>
    </citation>
    <scope>NUCLEOTIDE SEQUENCE [LARGE SCALE GENOMIC DNA]</scope>
    <source>
        <strain evidence="4">T9AD</strain>
    </source>
</reference>
<dbReference type="GO" id="GO:0004869">
    <property type="term" value="F:cysteine-type endopeptidase inhibitor activity"/>
    <property type="evidence" value="ECO:0007669"/>
    <property type="project" value="UniProtKB-KW"/>
</dbReference>
<dbReference type="AlphaFoldDB" id="A0A653B4M7"/>
<accession>A0A653B4M7</accession>
<name>A0A653B4M7_ECTOL</name>
<dbReference type="PANTHER" id="PTHR43236:SF1">
    <property type="entry name" value="BLL7220 PROTEIN"/>
    <property type="match status" value="1"/>
</dbReference>